<feature type="region of interest" description="Disordered" evidence="1">
    <location>
        <begin position="66"/>
        <end position="85"/>
    </location>
</feature>
<dbReference type="AlphaFoldDB" id="G0A424"/>
<proteinExistence type="predicted"/>
<keyword evidence="3" id="KW-1185">Reference proteome</keyword>
<dbReference type="HOGENOM" id="CLU_2508897_0_0_6"/>
<reference evidence="3" key="3">
    <citation type="submission" date="2011-05" db="EMBL/GenBank/DDBJ databases">
        <title>Complete sequence of Methylomonas methanica MC09.</title>
        <authorList>
            <consortium name="US DOE Joint Genome Institute"/>
            <person name="Lucas S."/>
            <person name="Han J."/>
            <person name="Lapidus A."/>
            <person name="Cheng J.-F."/>
            <person name="Goodwin L."/>
            <person name="Pitluck S."/>
            <person name="Peters L."/>
            <person name="Mikhailova N."/>
            <person name="Teshima H."/>
            <person name="Han C."/>
            <person name="Tapia R."/>
            <person name="Land M."/>
            <person name="Hauser L."/>
            <person name="Kyrpides N."/>
            <person name="Ivanova N."/>
            <person name="Pagani I."/>
            <person name="Stein L."/>
            <person name="Woyke T."/>
        </authorList>
    </citation>
    <scope>NUCLEOTIDE SEQUENCE [LARGE SCALE GENOMIC DNA]</scope>
    <source>
        <strain evidence="3">MC09</strain>
    </source>
</reference>
<reference key="2">
    <citation type="submission" date="2011-05" db="EMBL/GenBank/DDBJ databases">
        <title>Complete genome sequence of the aerobic marine methanotroph Methylomonas methanica MC09.</title>
        <authorList>
            <person name="Boden R."/>
            <person name="Cunliffe M."/>
            <person name="Scanlan J."/>
            <person name="Moussard H."/>
            <person name="Kits K.D."/>
            <person name="Klotz M."/>
            <person name="Jetten M."/>
            <person name="Vuilleumier S."/>
            <person name="Han J."/>
            <person name="Peters L."/>
            <person name="Mikhailova N."/>
            <person name="Teshima H."/>
            <person name="Tapia R."/>
            <person name="Kyrpides N."/>
            <person name="Ivanova N."/>
            <person name="Pagani I."/>
            <person name="Cheng J.-F."/>
            <person name="Goodwin L."/>
            <person name="Han C."/>
            <person name="Hauser L."/>
            <person name="Land M."/>
            <person name="Lapidus A."/>
            <person name="Lucas S."/>
            <person name="Pitluck S."/>
            <person name="Woyke T."/>
            <person name="Stein L.Y."/>
            <person name="Murrell C."/>
        </authorList>
    </citation>
    <scope>NUCLEOTIDE SEQUENCE</scope>
    <source>
        <strain>MC09</strain>
    </source>
</reference>
<accession>G0A424</accession>
<dbReference type="EMBL" id="CP002738">
    <property type="protein sequence ID" value="AEF99071.1"/>
    <property type="molecule type" value="Genomic_DNA"/>
</dbReference>
<dbReference type="RefSeq" id="WP_013817342.1">
    <property type="nucleotide sequence ID" value="NC_015572.1"/>
</dbReference>
<dbReference type="eggNOG" id="ENOG5031N2P">
    <property type="taxonomic scope" value="Bacteria"/>
</dbReference>
<evidence type="ECO:0000313" key="3">
    <source>
        <dbReference type="Proteomes" id="UP000008888"/>
    </source>
</evidence>
<dbReference type="Proteomes" id="UP000008888">
    <property type="component" value="Chromosome"/>
</dbReference>
<name>G0A424_METMM</name>
<organism evidence="2 3">
    <name type="scientific">Methylomonas methanica (strain DSM 25384 / MC09)</name>
    <dbReference type="NCBI Taxonomy" id="857087"/>
    <lineage>
        <taxon>Bacteria</taxon>
        <taxon>Pseudomonadati</taxon>
        <taxon>Pseudomonadota</taxon>
        <taxon>Gammaproteobacteria</taxon>
        <taxon>Methylococcales</taxon>
        <taxon>Methylococcaceae</taxon>
        <taxon>Methylomonas</taxon>
    </lineage>
</organism>
<sequence>MKLMLQIAFGVFLGTLGAQIVVDVWHTRQEQRAKQIAEQRIAEQEKVRREQGERIRLLLLKGHQADEAGGSTQAIESMPDKAQGQ</sequence>
<dbReference type="OrthoDB" id="9982445at2"/>
<evidence type="ECO:0000256" key="1">
    <source>
        <dbReference type="SAM" id="MobiDB-lite"/>
    </source>
</evidence>
<gene>
    <name evidence="2" type="ordered locus">Metme_0627</name>
</gene>
<evidence type="ECO:0000313" key="2">
    <source>
        <dbReference type="EMBL" id="AEF99071.1"/>
    </source>
</evidence>
<reference evidence="2 3" key="1">
    <citation type="journal article" date="2011" name="J. Bacteriol.">
        <title>Complete Genome Sequence of the Aerobic Marine Methanotroph Methylomonas methanica MC09.</title>
        <authorList>
            <person name="Boden R."/>
            <person name="Cunliffe M."/>
            <person name="Scanlan J."/>
            <person name="Moussard H."/>
            <person name="Kits K.D."/>
            <person name="Klotz M.G."/>
            <person name="Jetten M.S."/>
            <person name="Vuilleumier S."/>
            <person name="Han J."/>
            <person name="Peters L."/>
            <person name="Mikhailova N."/>
            <person name="Teshima H."/>
            <person name="Tapia R."/>
            <person name="Kyrpides N."/>
            <person name="Ivanova N."/>
            <person name="Pagani I."/>
            <person name="Cheng J.F."/>
            <person name="Goodwin L."/>
            <person name="Han C."/>
            <person name="Hauser L."/>
            <person name="Land M.L."/>
            <person name="Lapidus A."/>
            <person name="Lucas S."/>
            <person name="Pitluck S."/>
            <person name="Woyke T."/>
            <person name="Stein L."/>
            <person name="Murrell J.C."/>
        </authorList>
    </citation>
    <scope>NUCLEOTIDE SEQUENCE [LARGE SCALE GENOMIC DNA]</scope>
    <source>
        <strain evidence="2 3">MC09</strain>
    </source>
</reference>
<protein>
    <submittedName>
        <fullName evidence="2">Uncharacterized protein</fullName>
    </submittedName>
</protein>
<dbReference type="KEGG" id="mmt:Metme_0627"/>